<feature type="region of interest" description="Disordered" evidence="1">
    <location>
        <begin position="168"/>
        <end position="201"/>
    </location>
</feature>
<dbReference type="AlphaFoldDB" id="A0A412G6D4"/>
<dbReference type="Proteomes" id="UP000284178">
    <property type="component" value="Unassembled WGS sequence"/>
</dbReference>
<proteinExistence type="predicted"/>
<reference evidence="2 3" key="1">
    <citation type="submission" date="2018-08" db="EMBL/GenBank/DDBJ databases">
        <title>A genome reference for cultivated species of the human gut microbiota.</title>
        <authorList>
            <person name="Zou Y."/>
            <person name="Xue W."/>
            <person name="Luo G."/>
        </authorList>
    </citation>
    <scope>NUCLEOTIDE SEQUENCE [LARGE SCALE GENOMIC DNA]</scope>
    <source>
        <strain evidence="2 3">AF24-29</strain>
    </source>
</reference>
<evidence type="ECO:0000313" key="2">
    <source>
        <dbReference type="EMBL" id="RGR76870.1"/>
    </source>
</evidence>
<name>A0A412G6D4_9FIRM</name>
<accession>A0A412G6D4</accession>
<organism evidence="2 3">
    <name type="scientific">Holdemania filiformis</name>
    <dbReference type="NCBI Taxonomy" id="61171"/>
    <lineage>
        <taxon>Bacteria</taxon>
        <taxon>Bacillati</taxon>
        <taxon>Bacillota</taxon>
        <taxon>Erysipelotrichia</taxon>
        <taxon>Erysipelotrichales</taxon>
        <taxon>Erysipelotrichaceae</taxon>
        <taxon>Holdemania</taxon>
    </lineage>
</organism>
<dbReference type="EMBL" id="QRUP01000001">
    <property type="protein sequence ID" value="RGR76870.1"/>
    <property type="molecule type" value="Genomic_DNA"/>
</dbReference>
<dbReference type="Pfam" id="PF17957">
    <property type="entry name" value="Big_7"/>
    <property type="match status" value="1"/>
</dbReference>
<sequence>MAIKSVKVALNGQTYDLTYNATSKKYEATITAPSTTSWGEENHVYPLTFTATDVAGNTKSDTSKTIRVKETVKPTAAVTAPTNGSTVVTNKPAITVQFRDAGSGVLKSSIVLKVDNTAVAAADYTLTDVSGGVNLSYTPKTALTDGSHTITASCSDNDGNASTTASVTYKQDTTPPALTVNQPTTPTNKSACTISGTTSDATSSPVTVKITLNGTDQGAITVDASGNFSKALTLRESSNSIVVRSTDAAGKYSEITRTVVLDTVAPVFGTITVTPDPVNTGGTITISVEVTDA</sequence>
<keyword evidence="3" id="KW-1185">Reference proteome</keyword>
<dbReference type="Gene3D" id="2.60.40.10">
    <property type="entry name" value="Immunoglobulins"/>
    <property type="match status" value="3"/>
</dbReference>
<protein>
    <recommendedName>
        <fullName evidence="4">Bacterial Ig-like domain-containing protein</fullName>
    </recommendedName>
</protein>
<dbReference type="RefSeq" id="WP_117892482.1">
    <property type="nucleotide sequence ID" value="NZ_CABJCV010000001.1"/>
</dbReference>
<dbReference type="GeneID" id="83013956"/>
<evidence type="ECO:0008006" key="4">
    <source>
        <dbReference type="Google" id="ProtNLM"/>
    </source>
</evidence>
<evidence type="ECO:0000256" key="1">
    <source>
        <dbReference type="SAM" id="MobiDB-lite"/>
    </source>
</evidence>
<gene>
    <name evidence="2" type="ORF">DWY25_00835</name>
</gene>
<dbReference type="InterPro" id="IPR013783">
    <property type="entry name" value="Ig-like_fold"/>
</dbReference>
<comment type="caution">
    <text evidence="2">The sequence shown here is derived from an EMBL/GenBank/DDBJ whole genome shotgun (WGS) entry which is preliminary data.</text>
</comment>
<evidence type="ECO:0000313" key="3">
    <source>
        <dbReference type="Proteomes" id="UP000284178"/>
    </source>
</evidence>
<dbReference type="Pfam" id="PF09136">
    <property type="entry name" value="Glucodextran_B"/>
    <property type="match status" value="1"/>
</dbReference>